<evidence type="ECO:0000259" key="18">
    <source>
        <dbReference type="PROSITE" id="PS50222"/>
    </source>
</evidence>
<organism evidence="19 20">
    <name type="scientific">Tetrahymena thermophila (strain SB210)</name>
    <dbReference type="NCBI Taxonomy" id="312017"/>
    <lineage>
        <taxon>Eukaryota</taxon>
        <taxon>Sar</taxon>
        <taxon>Alveolata</taxon>
        <taxon>Ciliophora</taxon>
        <taxon>Intramacronucleata</taxon>
        <taxon>Oligohymenophorea</taxon>
        <taxon>Hymenostomatida</taxon>
        <taxon>Tetrahymenina</taxon>
        <taxon>Tetrahymenidae</taxon>
        <taxon>Tetrahymena</taxon>
    </lineage>
</organism>
<comment type="catalytic activity">
    <reaction evidence="13">
        <text>L-threonyl-[protein] + ATP = O-phospho-L-threonyl-[protein] + ADP + H(+)</text>
        <dbReference type="Rhea" id="RHEA:46608"/>
        <dbReference type="Rhea" id="RHEA-COMP:11060"/>
        <dbReference type="Rhea" id="RHEA-COMP:11605"/>
        <dbReference type="ChEBI" id="CHEBI:15378"/>
        <dbReference type="ChEBI" id="CHEBI:30013"/>
        <dbReference type="ChEBI" id="CHEBI:30616"/>
        <dbReference type="ChEBI" id="CHEBI:61977"/>
        <dbReference type="ChEBI" id="CHEBI:456216"/>
        <dbReference type="EC" id="2.7.11.1"/>
    </reaction>
</comment>
<evidence type="ECO:0000256" key="2">
    <source>
        <dbReference type="ARBA" id="ARBA00011245"/>
    </source>
</evidence>
<accession>Q23FR5</accession>
<dbReference type="OMA" id="MRHPWIC"/>
<evidence type="ECO:0000256" key="10">
    <source>
        <dbReference type="ARBA" id="ARBA00022837"/>
    </source>
</evidence>
<keyword evidence="9 19" id="KW-0418">Kinase</keyword>
<dbReference type="EMBL" id="GG662704">
    <property type="protein sequence ID" value="EAR95545.2"/>
    <property type="molecule type" value="Genomic_DNA"/>
</dbReference>
<dbReference type="Proteomes" id="UP000009168">
    <property type="component" value="Unassembled WGS sequence"/>
</dbReference>
<evidence type="ECO:0000256" key="5">
    <source>
        <dbReference type="ARBA" id="ARBA00022679"/>
    </source>
</evidence>
<dbReference type="eggNOG" id="KOG0032">
    <property type="taxonomic scope" value="Eukaryota"/>
</dbReference>
<dbReference type="RefSeq" id="XP_001015790.2">
    <property type="nucleotide sequence ID" value="XM_001015790.3"/>
</dbReference>
<dbReference type="FunFam" id="1.10.510.10:FF:000571">
    <property type="entry name" value="Maternal embryonic leucine zipper kinase"/>
    <property type="match status" value="1"/>
</dbReference>
<evidence type="ECO:0000313" key="19">
    <source>
        <dbReference type="EMBL" id="EAR95545.2"/>
    </source>
</evidence>
<feature type="domain" description="EF-hand" evidence="18">
    <location>
        <begin position="462"/>
        <end position="497"/>
    </location>
</feature>
<dbReference type="InterPro" id="IPR011009">
    <property type="entry name" value="Kinase-like_dom_sf"/>
</dbReference>
<keyword evidence="10" id="KW-0106">Calcium</keyword>
<dbReference type="SMART" id="SM00220">
    <property type="entry name" value="S_TKc"/>
    <property type="match status" value="1"/>
</dbReference>
<dbReference type="InterPro" id="IPR000719">
    <property type="entry name" value="Prot_kinase_dom"/>
</dbReference>
<dbReference type="GeneID" id="7831243"/>
<keyword evidence="5" id="KW-0808">Transferase</keyword>
<proteinExistence type="inferred from homology"/>
<name>Q23FR5_TETTS</name>
<dbReference type="GO" id="GO:0004674">
    <property type="term" value="F:protein serine/threonine kinase activity"/>
    <property type="evidence" value="ECO:0007669"/>
    <property type="project" value="UniProtKB-KW"/>
</dbReference>
<dbReference type="InterPro" id="IPR008271">
    <property type="entry name" value="Ser/Thr_kinase_AS"/>
</dbReference>
<feature type="domain" description="Protein kinase" evidence="17">
    <location>
        <begin position="51"/>
        <end position="305"/>
    </location>
</feature>
<evidence type="ECO:0000256" key="15">
    <source>
        <dbReference type="PROSITE-ProRule" id="PRU10141"/>
    </source>
</evidence>
<evidence type="ECO:0000256" key="13">
    <source>
        <dbReference type="ARBA" id="ARBA00047899"/>
    </source>
</evidence>
<dbReference type="EC" id="2.7.11.1" evidence="3"/>
<evidence type="ECO:0000256" key="16">
    <source>
        <dbReference type="SAM" id="MobiDB-lite"/>
    </source>
</evidence>
<evidence type="ECO:0000256" key="14">
    <source>
        <dbReference type="ARBA" id="ARBA00048679"/>
    </source>
</evidence>
<protein>
    <recommendedName>
        <fullName evidence="3">non-specific serine/threonine protein kinase</fullName>
        <ecNumber evidence="3">2.7.11.1</ecNumber>
    </recommendedName>
</protein>
<comment type="similarity">
    <text evidence="12">Belongs to the protein kinase superfamily. Ser/Thr protein kinase family. CDPK subfamily.</text>
</comment>
<keyword evidence="4" id="KW-0723">Serine/threonine-protein kinase</keyword>
<feature type="domain" description="EF-hand" evidence="18">
    <location>
        <begin position="426"/>
        <end position="461"/>
    </location>
</feature>
<dbReference type="KEGG" id="tet:TTHERM_00079490"/>
<dbReference type="CDD" id="cd05117">
    <property type="entry name" value="STKc_CAMK"/>
    <property type="match status" value="1"/>
</dbReference>
<dbReference type="SUPFAM" id="SSF47473">
    <property type="entry name" value="EF-hand"/>
    <property type="match status" value="1"/>
</dbReference>
<dbReference type="FunFam" id="1.10.238.10:FF:000001">
    <property type="entry name" value="Calmodulin 1"/>
    <property type="match status" value="1"/>
</dbReference>
<evidence type="ECO:0000256" key="8">
    <source>
        <dbReference type="ARBA" id="ARBA00022741"/>
    </source>
</evidence>
<keyword evidence="6" id="KW-0479">Metal-binding</keyword>
<dbReference type="InterPro" id="IPR002048">
    <property type="entry name" value="EF_hand_dom"/>
</dbReference>
<dbReference type="InterPro" id="IPR018247">
    <property type="entry name" value="EF_Hand_1_Ca_BS"/>
</dbReference>
<comment type="subunit">
    <text evidence="2">Monomer.</text>
</comment>
<feature type="domain" description="EF-hand" evidence="18">
    <location>
        <begin position="350"/>
        <end position="385"/>
    </location>
</feature>
<evidence type="ECO:0000256" key="11">
    <source>
        <dbReference type="ARBA" id="ARBA00022840"/>
    </source>
</evidence>
<dbReference type="InterPro" id="IPR017441">
    <property type="entry name" value="Protein_kinase_ATP_BS"/>
</dbReference>
<feature type="binding site" evidence="15">
    <location>
        <position position="84"/>
    </location>
    <ligand>
        <name>ATP</name>
        <dbReference type="ChEBI" id="CHEBI:30616"/>
    </ligand>
</feature>
<evidence type="ECO:0000256" key="4">
    <source>
        <dbReference type="ARBA" id="ARBA00022527"/>
    </source>
</evidence>
<evidence type="ECO:0000256" key="1">
    <source>
        <dbReference type="ARBA" id="ARBA00001946"/>
    </source>
</evidence>
<dbReference type="InParanoid" id="Q23FR5"/>
<evidence type="ECO:0000256" key="3">
    <source>
        <dbReference type="ARBA" id="ARBA00012513"/>
    </source>
</evidence>
<dbReference type="Pfam" id="PF00069">
    <property type="entry name" value="Pkinase"/>
    <property type="match status" value="1"/>
</dbReference>
<evidence type="ECO:0000256" key="7">
    <source>
        <dbReference type="ARBA" id="ARBA00022737"/>
    </source>
</evidence>
<dbReference type="SMART" id="SM00054">
    <property type="entry name" value="EFh"/>
    <property type="match status" value="4"/>
</dbReference>
<evidence type="ECO:0000259" key="17">
    <source>
        <dbReference type="PROSITE" id="PS50011"/>
    </source>
</evidence>
<dbReference type="Gene3D" id="1.10.510.10">
    <property type="entry name" value="Transferase(Phosphotransferase) domain 1"/>
    <property type="match status" value="1"/>
</dbReference>
<dbReference type="HOGENOM" id="CLU_000288_37_4_1"/>
<evidence type="ECO:0000256" key="6">
    <source>
        <dbReference type="ARBA" id="ARBA00022723"/>
    </source>
</evidence>
<feature type="compositionally biased region" description="Low complexity" evidence="16">
    <location>
        <begin position="515"/>
        <end position="524"/>
    </location>
</feature>
<evidence type="ECO:0000313" key="20">
    <source>
        <dbReference type="Proteomes" id="UP000009168"/>
    </source>
</evidence>
<dbReference type="PANTHER" id="PTHR24349">
    <property type="entry name" value="SERINE/THREONINE-PROTEIN KINASE"/>
    <property type="match status" value="1"/>
</dbReference>
<feature type="compositionally biased region" description="Basic residues" evidence="16">
    <location>
        <begin position="494"/>
        <end position="503"/>
    </location>
</feature>
<comment type="cofactor">
    <cofactor evidence="1">
        <name>Mg(2+)</name>
        <dbReference type="ChEBI" id="CHEBI:18420"/>
    </cofactor>
</comment>
<dbReference type="Pfam" id="PF13499">
    <property type="entry name" value="EF-hand_7"/>
    <property type="match status" value="2"/>
</dbReference>
<keyword evidence="7" id="KW-0677">Repeat</keyword>
<dbReference type="AlphaFoldDB" id="Q23FR5"/>
<sequence length="524" mass="60504">MSDIISGDTQNVKLVKTNCSQNEEYQMKQQFIVNKQMFFRYSNKKKIRDDYKFLKELGSGAFGVVFLATHRITGDERAVKAVAKDRLSDKQQFQDEINILKELDHPNIIKLYEVYESESTIYLVTEYCEGGELFQYVVQNKRLQEKDAALIMRQLFSAVSYIHDNGVIHRDLKPENFLLKKKSDPTTIKMIDFGISKKFKKGEVLRQQSGTPYYIAPEVIEGQYSEQVDNWALGVILYILLSGTPPFYGKNAQEIFYSIRKCNYNLNLKAFLECSNEVRDLISRLLVKNPKKRLCDIDCYNHPWVQQQVSRENQNLIISSDSLAGLKKIVELKNIKKTILIYMASQIQDSDLDVLKQIFVSMDKDGNGRISLDELKGGLQLFKEKCNLDFQESEVKQIFQAMDFDNSGQIDYSEFIATFLANPEFQTDKAITQAFLKIDKNNDGKITRQELQDILGTDIISIGEIDIDELIKEADTNGDGEIDFTEFLTMLREKRNKKRKKSKSKEPTINLIEGQNDQQQQQDK</sequence>
<feature type="domain" description="EF-hand" evidence="18">
    <location>
        <begin position="390"/>
        <end position="425"/>
    </location>
</feature>
<dbReference type="PROSITE" id="PS00107">
    <property type="entry name" value="PROTEIN_KINASE_ATP"/>
    <property type="match status" value="1"/>
</dbReference>
<dbReference type="InterPro" id="IPR011992">
    <property type="entry name" value="EF-hand-dom_pair"/>
</dbReference>
<dbReference type="Gene3D" id="3.30.200.20">
    <property type="entry name" value="Phosphorylase Kinase, domain 1"/>
    <property type="match status" value="1"/>
</dbReference>
<gene>
    <name evidence="19" type="ORF">TTHERM_00079490</name>
</gene>
<keyword evidence="11 15" id="KW-0067">ATP-binding</keyword>
<dbReference type="PROSITE" id="PS00108">
    <property type="entry name" value="PROTEIN_KINASE_ST"/>
    <property type="match status" value="1"/>
</dbReference>
<keyword evidence="20" id="KW-1185">Reference proteome</keyword>
<dbReference type="CDD" id="cd00051">
    <property type="entry name" value="EFh"/>
    <property type="match status" value="1"/>
</dbReference>
<keyword evidence="8 15" id="KW-0547">Nucleotide-binding</keyword>
<dbReference type="PROSITE" id="PS50011">
    <property type="entry name" value="PROTEIN_KINASE_DOM"/>
    <property type="match status" value="1"/>
</dbReference>
<dbReference type="PROSITE" id="PS50222">
    <property type="entry name" value="EF_HAND_2"/>
    <property type="match status" value="4"/>
</dbReference>
<dbReference type="PROSITE" id="PS00018">
    <property type="entry name" value="EF_HAND_1"/>
    <property type="match status" value="4"/>
</dbReference>
<evidence type="ECO:0000256" key="12">
    <source>
        <dbReference type="ARBA" id="ARBA00024334"/>
    </source>
</evidence>
<dbReference type="GO" id="GO:0005524">
    <property type="term" value="F:ATP binding"/>
    <property type="evidence" value="ECO:0007669"/>
    <property type="project" value="UniProtKB-UniRule"/>
</dbReference>
<feature type="region of interest" description="Disordered" evidence="16">
    <location>
        <begin position="494"/>
        <end position="524"/>
    </location>
</feature>
<dbReference type="GO" id="GO:0005509">
    <property type="term" value="F:calcium ion binding"/>
    <property type="evidence" value="ECO:0007669"/>
    <property type="project" value="InterPro"/>
</dbReference>
<dbReference type="InterPro" id="IPR050205">
    <property type="entry name" value="CDPK_Ser/Thr_kinases"/>
</dbReference>
<evidence type="ECO:0000256" key="9">
    <source>
        <dbReference type="ARBA" id="ARBA00022777"/>
    </source>
</evidence>
<dbReference type="SUPFAM" id="SSF56112">
    <property type="entry name" value="Protein kinase-like (PK-like)"/>
    <property type="match status" value="1"/>
</dbReference>
<dbReference type="Gene3D" id="1.10.238.10">
    <property type="entry name" value="EF-hand"/>
    <property type="match status" value="2"/>
</dbReference>
<comment type="catalytic activity">
    <reaction evidence="14">
        <text>L-seryl-[protein] + ATP = O-phospho-L-seryl-[protein] + ADP + H(+)</text>
        <dbReference type="Rhea" id="RHEA:17989"/>
        <dbReference type="Rhea" id="RHEA-COMP:9863"/>
        <dbReference type="Rhea" id="RHEA-COMP:11604"/>
        <dbReference type="ChEBI" id="CHEBI:15378"/>
        <dbReference type="ChEBI" id="CHEBI:29999"/>
        <dbReference type="ChEBI" id="CHEBI:30616"/>
        <dbReference type="ChEBI" id="CHEBI:83421"/>
        <dbReference type="ChEBI" id="CHEBI:456216"/>
        <dbReference type="EC" id="2.7.11.1"/>
    </reaction>
</comment>
<dbReference type="FunFam" id="3.30.200.20:FF:000315">
    <property type="entry name" value="Calcium-dependent protein kinase 3"/>
    <property type="match status" value="1"/>
</dbReference>
<dbReference type="OrthoDB" id="40902at2759"/>
<reference evidence="20" key="1">
    <citation type="journal article" date="2006" name="PLoS Biol.">
        <title>Macronuclear genome sequence of the ciliate Tetrahymena thermophila, a model eukaryote.</title>
        <authorList>
            <person name="Eisen J.A."/>
            <person name="Coyne R.S."/>
            <person name="Wu M."/>
            <person name="Wu D."/>
            <person name="Thiagarajan M."/>
            <person name="Wortman J.R."/>
            <person name="Badger J.H."/>
            <person name="Ren Q."/>
            <person name="Amedeo P."/>
            <person name="Jones K.M."/>
            <person name="Tallon L.J."/>
            <person name="Delcher A.L."/>
            <person name="Salzberg S.L."/>
            <person name="Silva J.C."/>
            <person name="Haas B.J."/>
            <person name="Majoros W.H."/>
            <person name="Farzad M."/>
            <person name="Carlton J.M."/>
            <person name="Smith R.K. Jr."/>
            <person name="Garg J."/>
            <person name="Pearlman R.E."/>
            <person name="Karrer K.M."/>
            <person name="Sun L."/>
            <person name="Manning G."/>
            <person name="Elde N.C."/>
            <person name="Turkewitz A.P."/>
            <person name="Asai D.J."/>
            <person name="Wilkes D.E."/>
            <person name="Wang Y."/>
            <person name="Cai H."/>
            <person name="Collins K."/>
            <person name="Stewart B.A."/>
            <person name="Lee S.R."/>
            <person name="Wilamowska K."/>
            <person name="Weinberg Z."/>
            <person name="Ruzzo W.L."/>
            <person name="Wloga D."/>
            <person name="Gaertig J."/>
            <person name="Frankel J."/>
            <person name="Tsao C.-C."/>
            <person name="Gorovsky M.A."/>
            <person name="Keeling P.J."/>
            <person name="Waller R.F."/>
            <person name="Patron N.J."/>
            <person name="Cherry J.M."/>
            <person name="Stover N.A."/>
            <person name="Krieger C.J."/>
            <person name="del Toro C."/>
            <person name="Ryder H.F."/>
            <person name="Williamson S.C."/>
            <person name="Barbeau R.A."/>
            <person name="Hamilton E.P."/>
            <person name="Orias E."/>
        </authorList>
    </citation>
    <scope>NUCLEOTIDE SEQUENCE [LARGE SCALE GENOMIC DNA]</scope>
    <source>
        <strain evidence="20">SB210</strain>
    </source>
</reference>